<gene>
    <name evidence="3" type="ORF">A2786_00235</name>
</gene>
<sequence length="208" mass="23770">MPTKEKAKVSAKQPAQVSREAKTAAGEQVTPFPTGEVGEERIFYRWKAPVRPFKKRDREYYTTIAAIAFLIIIILGFLREFLLIAVVVAFAFVSYVLAAVKPEETEHQLTSRGIRTANKLYRWSDLRRYWFSEKYGQAMVMIQTVVLFPGQLLMLLSGTDKEKVRKILNERLPYEQPEQTFLDKSADWLSKKVPLEKESTSSAGKSAS</sequence>
<organism evidence="3 4">
    <name type="scientific">Candidatus Chisholmbacteria bacterium RIFCSPHIGHO2_01_FULL_52_32</name>
    <dbReference type="NCBI Taxonomy" id="1797591"/>
    <lineage>
        <taxon>Bacteria</taxon>
        <taxon>Candidatus Chisholmiibacteriota</taxon>
    </lineage>
</organism>
<evidence type="ECO:0000313" key="4">
    <source>
        <dbReference type="Proteomes" id="UP000179233"/>
    </source>
</evidence>
<name>A0A1G1VRH3_9BACT</name>
<keyword evidence="2" id="KW-0472">Membrane</keyword>
<protein>
    <recommendedName>
        <fullName evidence="5">DUF5673 domain-containing protein</fullName>
    </recommendedName>
</protein>
<reference evidence="3 4" key="1">
    <citation type="journal article" date="2016" name="Nat. Commun.">
        <title>Thousands of microbial genomes shed light on interconnected biogeochemical processes in an aquifer system.</title>
        <authorList>
            <person name="Anantharaman K."/>
            <person name="Brown C.T."/>
            <person name="Hug L.A."/>
            <person name="Sharon I."/>
            <person name="Castelle C.J."/>
            <person name="Probst A.J."/>
            <person name="Thomas B.C."/>
            <person name="Singh A."/>
            <person name="Wilkins M.J."/>
            <person name="Karaoz U."/>
            <person name="Brodie E.L."/>
            <person name="Williams K.H."/>
            <person name="Hubbard S.S."/>
            <person name="Banfield J.F."/>
        </authorList>
    </citation>
    <scope>NUCLEOTIDE SEQUENCE [LARGE SCALE GENOMIC DNA]</scope>
</reference>
<dbReference type="Proteomes" id="UP000179233">
    <property type="component" value="Unassembled WGS sequence"/>
</dbReference>
<evidence type="ECO:0000313" key="3">
    <source>
        <dbReference type="EMBL" id="OGY17970.1"/>
    </source>
</evidence>
<proteinExistence type="predicted"/>
<accession>A0A1G1VRH3</accession>
<dbReference type="EMBL" id="MHCJ01000004">
    <property type="protein sequence ID" value="OGY17970.1"/>
    <property type="molecule type" value="Genomic_DNA"/>
</dbReference>
<feature type="transmembrane region" description="Helical" evidence="2">
    <location>
        <begin position="60"/>
        <end position="77"/>
    </location>
</feature>
<evidence type="ECO:0000256" key="2">
    <source>
        <dbReference type="SAM" id="Phobius"/>
    </source>
</evidence>
<evidence type="ECO:0008006" key="5">
    <source>
        <dbReference type="Google" id="ProtNLM"/>
    </source>
</evidence>
<feature type="transmembrane region" description="Helical" evidence="2">
    <location>
        <begin position="82"/>
        <end position="100"/>
    </location>
</feature>
<feature type="region of interest" description="Disordered" evidence="1">
    <location>
        <begin position="1"/>
        <end position="26"/>
    </location>
</feature>
<evidence type="ECO:0000256" key="1">
    <source>
        <dbReference type="SAM" id="MobiDB-lite"/>
    </source>
</evidence>
<keyword evidence="2" id="KW-1133">Transmembrane helix</keyword>
<keyword evidence="2" id="KW-0812">Transmembrane</keyword>
<comment type="caution">
    <text evidence="3">The sequence shown here is derived from an EMBL/GenBank/DDBJ whole genome shotgun (WGS) entry which is preliminary data.</text>
</comment>
<dbReference type="AlphaFoldDB" id="A0A1G1VRH3"/>